<dbReference type="AlphaFoldDB" id="A0A0F0CR43"/>
<evidence type="ECO:0000313" key="2">
    <source>
        <dbReference type="Proteomes" id="UP000033428"/>
    </source>
</evidence>
<organism evidence="1 2">
    <name type="scientific">Candidatus Omnitrophus magneticus</name>
    <dbReference type="NCBI Taxonomy" id="1609969"/>
    <lineage>
        <taxon>Bacteria</taxon>
        <taxon>Pseudomonadati</taxon>
        <taxon>Candidatus Omnitrophota</taxon>
        <taxon>Candidatus Omnitrophus</taxon>
    </lineage>
</organism>
<comment type="caution">
    <text evidence="1">The sequence shown here is derived from an EMBL/GenBank/DDBJ whole genome shotgun (WGS) entry which is preliminary data.</text>
</comment>
<gene>
    <name evidence="1" type="ORF">OMAG_000342</name>
</gene>
<accession>A0A0F0CR43</accession>
<evidence type="ECO:0000313" key="1">
    <source>
        <dbReference type="EMBL" id="KJJ85788.1"/>
    </source>
</evidence>
<dbReference type="Proteomes" id="UP000033428">
    <property type="component" value="Unassembled WGS sequence"/>
</dbReference>
<reference evidence="1 2" key="1">
    <citation type="submission" date="2015-02" db="EMBL/GenBank/DDBJ databases">
        <title>Single-cell genomics of uncultivated deep-branching MTB reveals a conserved set of magnetosome genes.</title>
        <authorList>
            <person name="Kolinko S."/>
            <person name="Richter M."/>
            <person name="Glockner F.O."/>
            <person name="Brachmann A."/>
            <person name="Schuler D."/>
        </authorList>
    </citation>
    <scope>NUCLEOTIDE SEQUENCE [LARGE SCALE GENOMIC DNA]</scope>
    <source>
        <strain evidence="1">SKK-01</strain>
    </source>
</reference>
<proteinExistence type="predicted"/>
<name>A0A0F0CR43_9BACT</name>
<sequence length="230" mass="26057">MGYYKGLFFLFILLFITCELFGNSNMKIELNNSQVINSEELMMRIIIQGIKDIETVENILFPTGKTESFQRAIAFGSNLPMSRFPIIGRIIPDMLPDIPFASQKYRDLAGKSQMVSSSLYGAVYAKICVEKGALATFSEVETALNYCGIDFFTGASVAKENLTRLKDLLINTKRIIDPTGKYHYDTTDEYKSLLDNKQDKTNQKEIPLGTKYKDANGTIWTYVGNDQWED</sequence>
<dbReference type="EMBL" id="JYNY01000072">
    <property type="protein sequence ID" value="KJJ85788.1"/>
    <property type="molecule type" value="Genomic_DNA"/>
</dbReference>
<protein>
    <submittedName>
        <fullName evidence="1">Uncharacterized protein</fullName>
    </submittedName>
</protein>
<keyword evidence="2" id="KW-1185">Reference proteome</keyword>